<dbReference type="Gene3D" id="3.40.50.300">
    <property type="entry name" value="P-loop containing nucleotide triphosphate hydrolases"/>
    <property type="match status" value="1"/>
</dbReference>
<comment type="similarity">
    <text evidence="1 9">Belongs to the guanylate kinase family.</text>
</comment>
<evidence type="ECO:0000256" key="7">
    <source>
        <dbReference type="ARBA" id="ARBA00022840"/>
    </source>
</evidence>
<evidence type="ECO:0000313" key="11">
    <source>
        <dbReference type="EMBL" id="OIQ51178.1"/>
    </source>
</evidence>
<dbReference type="NCBIfam" id="TIGR03263">
    <property type="entry name" value="guanyl_kin"/>
    <property type="match status" value="1"/>
</dbReference>
<dbReference type="InterPro" id="IPR008144">
    <property type="entry name" value="Guanylate_kin-like_dom"/>
</dbReference>
<feature type="binding site" evidence="9">
    <location>
        <begin position="18"/>
        <end position="25"/>
    </location>
    <ligand>
        <name>ATP</name>
        <dbReference type="ChEBI" id="CHEBI:30616"/>
    </ligand>
</feature>
<evidence type="ECO:0000256" key="1">
    <source>
        <dbReference type="ARBA" id="ARBA00005790"/>
    </source>
</evidence>
<keyword evidence="4 9" id="KW-0808">Transferase</keyword>
<evidence type="ECO:0000256" key="9">
    <source>
        <dbReference type="HAMAP-Rule" id="MF_00328"/>
    </source>
</evidence>
<comment type="catalytic activity">
    <reaction evidence="9">
        <text>GMP + ATP = GDP + ADP</text>
        <dbReference type="Rhea" id="RHEA:20780"/>
        <dbReference type="ChEBI" id="CHEBI:30616"/>
        <dbReference type="ChEBI" id="CHEBI:58115"/>
        <dbReference type="ChEBI" id="CHEBI:58189"/>
        <dbReference type="ChEBI" id="CHEBI:456216"/>
        <dbReference type="EC" id="2.7.4.8"/>
    </reaction>
</comment>
<name>A0A1J5MYV2_9BACT</name>
<comment type="function">
    <text evidence="9">Essential for recycling GMP and indirectly, cGMP.</text>
</comment>
<dbReference type="SUPFAM" id="SSF52540">
    <property type="entry name" value="P-loop containing nucleoside triphosphate hydrolases"/>
    <property type="match status" value="1"/>
</dbReference>
<gene>
    <name evidence="9 11" type="primary">gmk</name>
    <name evidence="11" type="ORF">BerOc1_03123</name>
</gene>
<evidence type="ECO:0000313" key="12">
    <source>
        <dbReference type="Proteomes" id="UP000181901"/>
    </source>
</evidence>
<dbReference type="EMBL" id="LKAQ01000004">
    <property type="protein sequence ID" value="OIQ51178.1"/>
    <property type="molecule type" value="Genomic_DNA"/>
</dbReference>
<evidence type="ECO:0000256" key="3">
    <source>
        <dbReference type="ARBA" id="ARBA00016296"/>
    </source>
</evidence>
<protein>
    <recommendedName>
        <fullName evidence="3 9">Guanylate kinase</fullName>
        <ecNumber evidence="2 9">2.7.4.8</ecNumber>
    </recommendedName>
    <alternativeName>
        <fullName evidence="8 9">GMP kinase</fullName>
    </alternativeName>
</protein>
<dbReference type="AlphaFoldDB" id="A0A1J5MYV2"/>
<keyword evidence="9" id="KW-0963">Cytoplasm</keyword>
<dbReference type="Proteomes" id="UP000181901">
    <property type="component" value="Unassembled WGS sequence"/>
</dbReference>
<dbReference type="EC" id="2.7.4.8" evidence="2 9"/>
<dbReference type="GO" id="GO:0005829">
    <property type="term" value="C:cytosol"/>
    <property type="evidence" value="ECO:0007669"/>
    <property type="project" value="TreeGrafter"/>
</dbReference>
<evidence type="ECO:0000256" key="6">
    <source>
        <dbReference type="ARBA" id="ARBA00022777"/>
    </source>
</evidence>
<evidence type="ECO:0000256" key="5">
    <source>
        <dbReference type="ARBA" id="ARBA00022741"/>
    </source>
</evidence>
<dbReference type="PANTHER" id="PTHR23117:SF13">
    <property type="entry name" value="GUANYLATE KINASE"/>
    <property type="match status" value="1"/>
</dbReference>
<dbReference type="HAMAP" id="MF_00328">
    <property type="entry name" value="Guanylate_kinase"/>
    <property type="match status" value="1"/>
</dbReference>
<keyword evidence="12" id="KW-1185">Reference proteome</keyword>
<dbReference type="RefSeq" id="WP_071546553.1">
    <property type="nucleotide sequence ID" value="NZ_LKAQ01000004.1"/>
</dbReference>
<comment type="caution">
    <text evidence="11">The sequence shown here is derived from an EMBL/GenBank/DDBJ whole genome shotgun (WGS) entry which is preliminary data.</text>
</comment>
<dbReference type="SMART" id="SM00072">
    <property type="entry name" value="GuKc"/>
    <property type="match status" value="1"/>
</dbReference>
<evidence type="ECO:0000256" key="4">
    <source>
        <dbReference type="ARBA" id="ARBA00022679"/>
    </source>
</evidence>
<dbReference type="PROSITE" id="PS50052">
    <property type="entry name" value="GUANYLATE_KINASE_2"/>
    <property type="match status" value="1"/>
</dbReference>
<dbReference type="CDD" id="cd00071">
    <property type="entry name" value="GMPK"/>
    <property type="match status" value="1"/>
</dbReference>
<dbReference type="PROSITE" id="PS00856">
    <property type="entry name" value="GUANYLATE_KINASE_1"/>
    <property type="match status" value="1"/>
</dbReference>
<keyword evidence="7 9" id="KW-0067">ATP-binding</keyword>
<dbReference type="Gene3D" id="3.30.63.10">
    <property type="entry name" value="Guanylate Kinase phosphate binding domain"/>
    <property type="match status" value="1"/>
</dbReference>
<evidence type="ECO:0000259" key="10">
    <source>
        <dbReference type="PROSITE" id="PS50052"/>
    </source>
</evidence>
<evidence type="ECO:0000256" key="8">
    <source>
        <dbReference type="ARBA" id="ARBA00030128"/>
    </source>
</evidence>
<keyword evidence="5 9" id="KW-0547">Nucleotide-binding</keyword>
<evidence type="ECO:0000256" key="2">
    <source>
        <dbReference type="ARBA" id="ARBA00012961"/>
    </source>
</evidence>
<dbReference type="FunFam" id="3.30.63.10:FF:000002">
    <property type="entry name" value="Guanylate kinase 1"/>
    <property type="match status" value="1"/>
</dbReference>
<dbReference type="PANTHER" id="PTHR23117">
    <property type="entry name" value="GUANYLATE KINASE-RELATED"/>
    <property type="match status" value="1"/>
</dbReference>
<dbReference type="InterPro" id="IPR020590">
    <property type="entry name" value="Guanylate_kinase_CS"/>
</dbReference>
<reference evidence="11 12" key="1">
    <citation type="submission" date="2015-09" db="EMBL/GenBank/DDBJ databases">
        <title>Genome of Desulfovibrio dechloracetivorans BerOc1, a mercury methylating strain isolated from highly hydrocarbons and metals contaminated coastal sediments.</title>
        <authorList>
            <person name="Goni Urriza M."/>
            <person name="Gassie C."/>
            <person name="Bouchez O."/>
            <person name="Klopp C."/>
            <person name="Ranchou-Peyruse A."/>
            <person name="Remy G."/>
        </authorList>
    </citation>
    <scope>NUCLEOTIDE SEQUENCE [LARGE SCALE GENOMIC DNA]</scope>
    <source>
        <strain evidence="11 12">BerOc1</strain>
    </source>
</reference>
<dbReference type="Pfam" id="PF00625">
    <property type="entry name" value="Guanylate_kin"/>
    <property type="match status" value="1"/>
</dbReference>
<dbReference type="InterPro" id="IPR008145">
    <property type="entry name" value="GK/Ca_channel_bsu"/>
</dbReference>
<dbReference type="InterPro" id="IPR027417">
    <property type="entry name" value="P-loop_NTPase"/>
</dbReference>
<proteinExistence type="inferred from homology"/>
<dbReference type="OrthoDB" id="9808150at2"/>
<dbReference type="InterPro" id="IPR017665">
    <property type="entry name" value="Guanylate_kinase"/>
</dbReference>
<accession>A0A1J5MYV2</accession>
<keyword evidence="6 9" id="KW-0418">Kinase</keyword>
<feature type="domain" description="Guanylate kinase-like" evidence="10">
    <location>
        <begin position="11"/>
        <end position="189"/>
    </location>
</feature>
<comment type="subcellular location">
    <subcellularLocation>
        <location evidence="9">Cytoplasm</location>
    </subcellularLocation>
</comment>
<organism evidence="11 12">
    <name type="scientific">Pseudodesulfovibrio hydrargyri</name>
    <dbReference type="NCBI Taxonomy" id="2125990"/>
    <lineage>
        <taxon>Bacteria</taxon>
        <taxon>Pseudomonadati</taxon>
        <taxon>Thermodesulfobacteriota</taxon>
        <taxon>Desulfovibrionia</taxon>
        <taxon>Desulfovibrionales</taxon>
        <taxon>Desulfovibrionaceae</taxon>
    </lineage>
</organism>
<dbReference type="GO" id="GO:0004385">
    <property type="term" value="F:GMP kinase activity"/>
    <property type="evidence" value="ECO:0007669"/>
    <property type="project" value="UniProtKB-UniRule"/>
</dbReference>
<sequence length="213" mass="24031">MGQDDHKFRLGEVLVVCAPSGTGKSTLIAMLRERYPDFGFSVSYTTRAPRGAEQDGREYHFVSRETFVAMRSKGAFCEWAEVHGNFYGTATKPVEAMLHQGQDVLFDIDVQGAKQLKKTFYKGTFVFLLPPSREELVRRLKGRGTDSEESIAKRLTNASGELAQAEWFDYWVVNDDLDAAYKELEAVYLAGKCKPSLRPGILDNIMRTWENNG</sequence>
<dbReference type="GO" id="GO:0005524">
    <property type="term" value="F:ATP binding"/>
    <property type="evidence" value="ECO:0007669"/>
    <property type="project" value="UniProtKB-UniRule"/>
</dbReference>